<dbReference type="Proteomes" id="UP000033500">
    <property type="component" value="Unassembled WGS sequence"/>
</dbReference>
<dbReference type="InterPro" id="IPR001915">
    <property type="entry name" value="Peptidase_M48"/>
</dbReference>
<comment type="cofactor">
    <cofactor evidence="6">
        <name>Zn(2+)</name>
        <dbReference type="ChEBI" id="CHEBI:29105"/>
    </cofactor>
    <text evidence="6">Binds 1 zinc ion per subunit.</text>
</comment>
<dbReference type="PATRIC" id="fig|294.131.peg.5268"/>
<evidence type="ECO:0000256" key="4">
    <source>
        <dbReference type="ARBA" id="ARBA00022833"/>
    </source>
</evidence>
<keyword evidence="1 6" id="KW-0645">Protease</keyword>
<comment type="caution">
    <text evidence="8">The sequence shown here is derived from an EMBL/GenBank/DDBJ whole genome shotgun (WGS) entry which is preliminary data.</text>
</comment>
<dbReference type="GO" id="GO:0046872">
    <property type="term" value="F:metal ion binding"/>
    <property type="evidence" value="ECO:0007669"/>
    <property type="project" value="UniProtKB-KW"/>
</dbReference>
<dbReference type="AlphaFoldDB" id="A0A0F4SNJ7"/>
<dbReference type="RefSeq" id="WP_046049752.1">
    <property type="nucleotide sequence ID" value="NZ_LACD01000047.1"/>
</dbReference>
<reference evidence="8 9" key="1">
    <citation type="submission" date="2015-03" db="EMBL/GenBank/DDBJ databases">
        <title>Comparative genomics of Pseudomonas insights into diversity of traits involved in vanlence and defense.</title>
        <authorList>
            <person name="Qin Y."/>
        </authorList>
    </citation>
    <scope>NUCLEOTIDE SEQUENCE [LARGE SCALE GENOMIC DNA]</scope>
    <source>
        <strain evidence="8 9">C3</strain>
    </source>
</reference>
<organism evidence="8 9">
    <name type="scientific">Pseudomonas fluorescens</name>
    <dbReference type="NCBI Taxonomy" id="294"/>
    <lineage>
        <taxon>Bacteria</taxon>
        <taxon>Pseudomonadati</taxon>
        <taxon>Pseudomonadota</taxon>
        <taxon>Gammaproteobacteria</taxon>
        <taxon>Pseudomonadales</taxon>
        <taxon>Pseudomonadaceae</taxon>
        <taxon>Pseudomonas</taxon>
    </lineage>
</organism>
<comment type="similarity">
    <text evidence="6">Belongs to the peptidase M48 family.</text>
</comment>
<evidence type="ECO:0000256" key="3">
    <source>
        <dbReference type="ARBA" id="ARBA00022801"/>
    </source>
</evidence>
<evidence type="ECO:0000256" key="6">
    <source>
        <dbReference type="RuleBase" id="RU003983"/>
    </source>
</evidence>
<evidence type="ECO:0000256" key="5">
    <source>
        <dbReference type="ARBA" id="ARBA00023049"/>
    </source>
</evidence>
<evidence type="ECO:0000313" key="9">
    <source>
        <dbReference type="Proteomes" id="UP000033500"/>
    </source>
</evidence>
<sequence length="400" mass="44766">MSTPALDISSLTPLPYHRQVVDYLKTSEPAVWSWASSLGVQQEHAQDVRAQLLRDTYRLSPETHSLAYQACETALQCLQIQAPATLYQAGDGAMNASLYYLAGEVHVVFYGPILERLDARELLALLGHELAHYRLWSEHDGDYLTAERILNHAMADVYTPPSLEQTARLYSLHTEIYADRGAALVASGPEASITSLVKIHSGIVSVDAASYLQQARELDGKDAQLSQGVSHPETFLRSQAVDSWWRQLPDTDDWLHRRLRGPLSLNRLDVTDQVELTALTRGFIASFIGAAVLQSEVVLNQVRGFFPDWKNNETPLDLGTLNAERIDASIHEYLHFIMLDLSLVDCDLRDEALLHAARTAKKLGSADDFISVLKRDIKFPKRELDPIVRALKAEVDTWTQ</sequence>
<protein>
    <submittedName>
        <fullName evidence="8">Hydrolase</fullName>
    </submittedName>
</protein>
<dbReference type="GO" id="GO:0006508">
    <property type="term" value="P:proteolysis"/>
    <property type="evidence" value="ECO:0007669"/>
    <property type="project" value="UniProtKB-KW"/>
</dbReference>
<dbReference type="GO" id="GO:0004222">
    <property type="term" value="F:metalloendopeptidase activity"/>
    <property type="evidence" value="ECO:0007669"/>
    <property type="project" value="InterPro"/>
</dbReference>
<evidence type="ECO:0000256" key="1">
    <source>
        <dbReference type="ARBA" id="ARBA00022670"/>
    </source>
</evidence>
<keyword evidence="3 6" id="KW-0378">Hydrolase</keyword>
<dbReference type="EMBL" id="LACD01000047">
    <property type="protein sequence ID" value="KJZ33763.1"/>
    <property type="molecule type" value="Genomic_DNA"/>
</dbReference>
<proteinExistence type="inferred from homology"/>
<name>A0A0F4SNJ7_PSEFL</name>
<accession>A0A0F4SNJ7</accession>
<dbReference type="Pfam" id="PF01435">
    <property type="entry name" value="Peptidase_M48"/>
    <property type="match status" value="1"/>
</dbReference>
<keyword evidence="2" id="KW-0479">Metal-binding</keyword>
<evidence type="ECO:0000259" key="7">
    <source>
        <dbReference type="Pfam" id="PF01435"/>
    </source>
</evidence>
<evidence type="ECO:0000313" key="8">
    <source>
        <dbReference type="EMBL" id="KJZ33763.1"/>
    </source>
</evidence>
<evidence type="ECO:0000256" key="2">
    <source>
        <dbReference type="ARBA" id="ARBA00022723"/>
    </source>
</evidence>
<keyword evidence="4 6" id="KW-0862">Zinc</keyword>
<dbReference type="Gene3D" id="3.30.2010.10">
    <property type="entry name" value="Metalloproteases ('zincins'), catalytic domain"/>
    <property type="match status" value="1"/>
</dbReference>
<keyword evidence="5 6" id="KW-0482">Metalloprotease</keyword>
<feature type="domain" description="Peptidase M48" evidence="7">
    <location>
        <begin position="91"/>
        <end position="244"/>
    </location>
</feature>
<gene>
    <name evidence="8" type="ORF">VC34_29495</name>
</gene>